<dbReference type="EMBL" id="JAOXML010000001">
    <property type="protein sequence ID" value="MCV4375105.1"/>
    <property type="molecule type" value="Genomic_DNA"/>
</dbReference>
<sequence>MSRYNRILYILVGTTAHHEWEEFSTGIYMKLVKGGTRIRLMDRAMHATTLSWMTFFADPANEKVATIIKVDINDVIAGHEFNYISDYIWCLHNCGNPGKIVILGHGSLTAEIGAHADKENKTYLGVPQKDFIETVFPDWPPPRPAIITDPIFAPGIEGLKTIALKQCYAARTSNSYVRKDATNNTYHAAIGSAADITANTLRAKGWTGSGITLTASPEYNLFSTSDAEITMSTQMPTIQNTVTAQRITFPKSHQVIIESGKSYITTRTRFLTPSGVRTKQGSKNYWKADTASSVSYPEHWIREKPYFTWKIHLPEYITADPNTNSITSIVPAGADSMHLKRTNLKVRIPL</sequence>
<evidence type="ECO:0000313" key="2">
    <source>
        <dbReference type="Proteomes" id="UP001207294"/>
    </source>
</evidence>
<dbReference type="GeneID" id="93559440"/>
<dbReference type="Proteomes" id="UP001207294">
    <property type="component" value="Unassembled WGS sequence"/>
</dbReference>
<evidence type="ECO:0000313" key="1">
    <source>
        <dbReference type="EMBL" id="MCV4375105.1"/>
    </source>
</evidence>
<proteinExistence type="predicted"/>
<accession>A0ABT3BQK0</accession>
<dbReference type="RefSeq" id="WP_206401044.1">
    <property type="nucleotide sequence ID" value="NZ_JAFGZD010000001.1"/>
</dbReference>
<gene>
    <name evidence="1" type="ORF">OH718_00705</name>
</gene>
<protein>
    <submittedName>
        <fullName evidence="1">Uncharacterized protein</fullName>
    </submittedName>
</protein>
<reference evidence="1 2" key="1">
    <citation type="submission" date="2022-10" db="EMBL/GenBank/DDBJ databases">
        <title>Characterization of Pseudomonas capsici strains from pepper and tomato in Georgia.</title>
        <authorList>
            <person name="Zhao M."/>
            <person name="Dutta B."/>
        </authorList>
    </citation>
    <scope>NUCLEOTIDE SEQUENCE [LARGE SCALE GENOMIC DNA]</scope>
    <source>
        <strain evidence="1 2">Pc20-5</strain>
    </source>
</reference>
<keyword evidence="2" id="KW-1185">Reference proteome</keyword>
<name>A0ABT3BQK0_9PSED</name>
<comment type="caution">
    <text evidence="1">The sequence shown here is derived from an EMBL/GenBank/DDBJ whole genome shotgun (WGS) entry which is preliminary data.</text>
</comment>
<organism evidence="1 2">
    <name type="scientific">Pseudomonas capsici</name>
    <dbReference type="NCBI Taxonomy" id="2810614"/>
    <lineage>
        <taxon>Bacteria</taxon>
        <taxon>Pseudomonadati</taxon>
        <taxon>Pseudomonadota</taxon>
        <taxon>Gammaproteobacteria</taxon>
        <taxon>Pseudomonadales</taxon>
        <taxon>Pseudomonadaceae</taxon>
        <taxon>Pseudomonas</taxon>
    </lineage>
</organism>